<dbReference type="PROSITE" id="PS51714">
    <property type="entry name" value="G_BMS1"/>
    <property type="match status" value="1"/>
</dbReference>
<comment type="similarity">
    <text evidence="4">Belongs to the TRAFAC class translation factor GTPase superfamily. Bms1-like GTPase family. TSR1 subfamily.</text>
</comment>
<gene>
    <name evidence="7" type="ORF">EDB92DRAFT_1845899</name>
</gene>
<dbReference type="GO" id="GO:0005730">
    <property type="term" value="C:nucleolus"/>
    <property type="evidence" value="ECO:0007669"/>
    <property type="project" value="UniProtKB-SubCell"/>
</dbReference>
<evidence type="ECO:0000256" key="5">
    <source>
        <dbReference type="SAM" id="MobiDB-lite"/>
    </source>
</evidence>
<evidence type="ECO:0000313" key="8">
    <source>
        <dbReference type="Proteomes" id="UP001201163"/>
    </source>
</evidence>
<organism evidence="7 8">
    <name type="scientific">Lactarius akahatsu</name>
    <dbReference type="NCBI Taxonomy" id="416441"/>
    <lineage>
        <taxon>Eukaryota</taxon>
        <taxon>Fungi</taxon>
        <taxon>Dikarya</taxon>
        <taxon>Basidiomycota</taxon>
        <taxon>Agaricomycotina</taxon>
        <taxon>Agaricomycetes</taxon>
        <taxon>Russulales</taxon>
        <taxon>Russulaceae</taxon>
        <taxon>Lactarius</taxon>
    </lineage>
</organism>
<sequence length="769" mass="86868">MSESFHHRPTLKQTNKPFKSRHATKASIKERAKGRVSRRTTKIVHDSGADAQSKLNRRNRSKQIQLRKRQSLLSAVSIFGGIDGASRIVAVIPLCEDVDSRSAVSALSTSLGLPDDTGQESIRKIKVERFKSSLQFIQLAFGDFYACLDACKVADYVVFVLSPSVEVGAWGETILRTLQTQGLPDVVPVVSPGHHIDPKARSGVLKSLLSFMQYFFPEQSRVFDLNTLSDQVNTVRILSEGKPHDVRWRQGRSWLLGESVDWADGNLAVTGVVRGAQFSPNRLVHLPNYGDFQVLKITSPSLTESAGTDLAPMAVEPSVLLVPDPEDADSLVSSNDPDDMQNEQTWPTEEEMQDDSPRILTGEILPEGAPGTTPRAIRRVPKGTSAYQAAWIVDEDDEDEECTGDVDEGVQDGNAGERVEVPVHVGDEMEVEAHDNKDVAFQDLEEEEENRQLENWRGRQREERDDREFPDEVDTPRELSARVRFQRFRGMQSFRTSPWDPYENLPRDYARIFQFEDFKRTERAVRRRAETEADTVSAGTRVTVHLKDVPREAAERMVGRPLVAFSLLQHEHKKSVVHFTIQRNTEYEDSVRSKDPLILCVGPRRLRVRPVYSQYGQADTYVATVYAPILFGYQPCALLREAPDANAPSLVAMGSLLSPDPTRINAKRIVLSGHPFKIHKKTATVRYMFFNPEDVLYYKPIQLHTKYGRTGHIRESLGTHGYLKAHFDAPISQMDTVCMSLYKRVYPKWSELFVEEDTSNSRISDVMEE</sequence>
<evidence type="ECO:0000256" key="1">
    <source>
        <dbReference type="ARBA" id="ARBA00004604"/>
    </source>
</evidence>
<dbReference type="Pfam" id="PF22298">
    <property type="entry name" value="Tsr1_G-like"/>
    <property type="match status" value="1"/>
</dbReference>
<dbReference type="GO" id="GO:0000479">
    <property type="term" value="P:endonucleolytic cleavage of tricistronic rRNA transcript (SSU-rRNA, 5.8S rRNA, LSU-rRNA)"/>
    <property type="evidence" value="ECO:0007669"/>
    <property type="project" value="TreeGrafter"/>
</dbReference>
<feature type="region of interest" description="Disordered" evidence="5">
    <location>
        <begin position="325"/>
        <end position="355"/>
    </location>
</feature>
<dbReference type="InterPro" id="IPR030387">
    <property type="entry name" value="G_Bms1/Tsr1_dom"/>
</dbReference>
<evidence type="ECO:0000256" key="2">
    <source>
        <dbReference type="ARBA" id="ARBA00022517"/>
    </source>
</evidence>
<dbReference type="EMBL" id="JAKELL010000011">
    <property type="protein sequence ID" value="KAH8995744.1"/>
    <property type="molecule type" value="Genomic_DNA"/>
</dbReference>
<accession>A0AAD4LL18</accession>
<comment type="subcellular location">
    <subcellularLocation>
        <location evidence="1">Nucleus</location>
        <location evidence="1">Nucleolus</location>
    </subcellularLocation>
</comment>
<reference evidence="7" key="1">
    <citation type="submission" date="2022-01" db="EMBL/GenBank/DDBJ databases">
        <title>Comparative genomics reveals a dynamic genome evolution in the ectomycorrhizal milk-cap (Lactarius) mushrooms.</title>
        <authorList>
            <consortium name="DOE Joint Genome Institute"/>
            <person name="Lebreton A."/>
            <person name="Tang N."/>
            <person name="Kuo A."/>
            <person name="LaButti K."/>
            <person name="Drula E."/>
            <person name="Barry K."/>
            <person name="Clum A."/>
            <person name="Lipzen A."/>
            <person name="Mousain D."/>
            <person name="Ng V."/>
            <person name="Wang R."/>
            <person name="Wang X."/>
            <person name="Dai Y."/>
            <person name="Henrissat B."/>
            <person name="Grigoriev I.V."/>
            <person name="Guerin-Laguette A."/>
            <person name="Yu F."/>
            <person name="Martin F.M."/>
        </authorList>
    </citation>
    <scope>NUCLEOTIDE SEQUENCE</scope>
    <source>
        <strain evidence="7">QP</strain>
    </source>
</reference>
<feature type="domain" description="Bms1-type G" evidence="6">
    <location>
        <begin position="85"/>
        <end position="244"/>
    </location>
</feature>
<dbReference type="Proteomes" id="UP001201163">
    <property type="component" value="Unassembled WGS sequence"/>
</dbReference>
<name>A0AAD4LL18_9AGAM</name>
<keyword evidence="3" id="KW-0539">Nucleus</keyword>
<keyword evidence="2" id="KW-0690">Ribosome biogenesis</keyword>
<dbReference type="SMART" id="SM00785">
    <property type="entry name" value="AARP2CN"/>
    <property type="match status" value="1"/>
</dbReference>
<dbReference type="Pfam" id="PF04950">
    <property type="entry name" value="RIBIOP_C"/>
    <property type="match status" value="1"/>
</dbReference>
<dbReference type="GO" id="GO:0003924">
    <property type="term" value="F:GTPase activity"/>
    <property type="evidence" value="ECO:0007669"/>
    <property type="project" value="TreeGrafter"/>
</dbReference>
<dbReference type="InterPro" id="IPR007034">
    <property type="entry name" value="BMS1_TSR1_C"/>
</dbReference>
<keyword evidence="8" id="KW-1185">Reference proteome</keyword>
<evidence type="ECO:0000256" key="3">
    <source>
        <dbReference type="ARBA" id="ARBA00023242"/>
    </source>
</evidence>
<dbReference type="GO" id="GO:0034511">
    <property type="term" value="F:U3 snoRNA binding"/>
    <property type="evidence" value="ECO:0007669"/>
    <property type="project" value="TreeGrafter"/>
</dbReference>
<feature type="region of interest" description="Disordered" evidence="5">
    <location>
        <begin position="446"/>
        <end position="474"/>
    </location>
</feature>
<dbReference type="PANTHER" id="PTHR12858">
    <property type="entry name" value="RIBOSOME BIOGENESIS PROTEIN"/>
    <property type="match status" value="1"/>
</dbReference>
<dbReference type="GO" id="GO:0030688">
    <property type="term" value="C:preribosome, small subunit precursor"/>
    <property type="evidence" value="ECO:0007669"/>
    <property type="project" value="TreeGrafter"/>
</dbReference>
<dbReference type="Pfam" id="PF08142">
    <property type="entry name" value="AARP2CN"/>
    <property type="match status" value="1"/>
</dbReference>
<dbReference type="InterPro" id="IPR039761">
    <property type="entry name" value="Bms1/Tsr1"/>
</dbReference>
<feature type="region of interest" description="Disordered" evidence="5">
    <location>
        <begin position="1"/>
        <end position="53"/>
    </location>
</feature>
<evidence type="ECO:0000256" key="4">
    <source>
        <dbReference type="ARBA" id="ARBA00038288"/>
    </source>
</evidence>
<comment type="caution">
    <text evidence="7">The sequence shown here is derived from an EMBL/GenBank/DDBJ whole genome shotgun (WGS) entry which is preliminary data.</text>
</comment>
<dbReference type="GO" id="GO:0005525">
    <property type="term" value="F:GTP binding"/>
    <property type="evidence" value="ECO:0007669"/>
    <property type="project" value="TreeGrafter"/>
</dbReference>
<dbReference type="AlphaFoldDB" id="A0AAD4LL18"/>
<dbReference type="SMART" id="SM01362">
    <property type="entry name" value="DUF663"/>
    <property type="match status" value="1"/>
</dbReference>
<feature type="compositionally biased region" description="Basic and acidic residues" evidence="5">
    <location>
        <begin position="450"/>
        <end position="467"/>
    </location>
</feature>
<evidence type="ECO:0000313" key="7">
    <source>
        <dbReference type="EMBL" id="KAH8995744.1"/>
    </source>
</evidence>
<evidence type="ECO:0000259" key="6">
    <source>
        <dbReference type="PROSITE" id="PS51714"/>
    </source>
</evidence>
<proteinExistence type="inferred from homology"/>
<dbReference type="GO" id="GO:0000462">
    <property type="term" value="P:maturation of SSU-rRNA from tricistronic rRNA transcript (SSU-rRNA, 5.8S rRNA, LSU-rRNA)"/>
    <property type="evidence" value="ECO:0007669"/>
    <property type="project" value="TreeGrafter"/>
</dbReference>
<protein>
    <submittedName>
        <fullName evidence="7">Ribosome biogenesis protein tsr1</fullName>
    </submittedName>
</protein>
<dbReference type="InterPro" id="IPR012948">
    <property type="entry name" value="AARP2CN"/>
</dbReference>
<dbReference type="PANTHER" id="PTHR12858:SF1">
    <property type="entry name" value="PRE-RRNA-PROCESSING PROTEIN TSR1 HOMOLOG"/>
    <property type="match status" value="1"/>
</dbReference>